<keyword evidence="2" id="KW-0378">Hydrolase</keyword>
<dbReference type="PATRIC" id="fig|365046.3.peg.3088"/>
<dbReference type="PANTHER" id="PTHR46018">
    <property type="entry name" value="ZINC PHOSPHODIESTERASE ELAC PROTEIN 1"/>
    <property type="match status" value="1"/>
</dbReference>
<evidence type="ECO:0000259" key="1">
    <source>
        <dbReference type="SMART" id="SM00849"/>
    </source>
</evidence>
<dbReference type="Proteomes" id="UP000008385">
    <property type="component" value="Chromosome"/>
</dbReference>
<protein>
    <submittedName>
        <fullName evidence="2">Ribonuclease Z (TRNA 3 endonuclease)-like protein</fullName>
    </submittedName>
</protein>
<dbReference type="KEGG" id="rta:Rta_30210"/>
<sequence>MRFKVIGCGDAFGSGGRFNTCFMLTYGGEQVLIDCGASSLIALKRAGQNPDAIGTILITHLHGDHFGGLVFLLREATLIRRRSRKLTVAGPPGLKKRLRVSMEAFFPGGWEPKPDFGLEIVELEAGVRRELGPVAVTPFLVEHACGAPPFALRVEFGGRTVSYTGDTSWVDNLIAAGRGADLFVCEAYFFSKPINKHLSYEVVLARLADIAPKRLLLTHLNDDMLERVKDVQHEVAEDGLEIEL</sequence>
<dbReference type="AlphaFoldDB" id="F5XW27"/>
<accession>F5XW27</accession>
<feature type="domain" description="Metallo-beta-lactamase" evidence="1">
    <location>
        <begin position="18"/>
        <end position="219"/>
    </location>
</feature>
<organism evidence="2 3">
    <name type="scientific">Ramlibacter tataouinensis (strain ATCC BAA-407 / DSM 14655 / LMG 21543 / TTB310)</name>
    <dbReference type="NCBI Taxonomy" id="365046"/>
    <lineage>
        <taxon>Bacteria</taxon>
        <taxon>Pseudomonadati</taxon>
        <taxon>Pseudomonadota</taxon>
        <taxon>Betaproteobacteria</taxon>
        <taxon>Burkholderiales</taxon>
        <taxon>Comamonadaceae</taxon>
        <taxon>Ramlibacter</taxon>
    </lineage>
</organism>
<dbReference type="PANTHER" id="PTHR46018:SF7">
    <property type="entry name" value="RIBONUCLEASE Z"/>
    <property type="match status" value="1"/>
</dbReference>
<evidence type="ECO:0000313" key="2">
    <source>
        <dbReference type="EMBL" id="AEG94130.1"/>
    </source>
</evidence>
<dbReference type="InterPro" id="IPR036866">
    <property type="entry name" value="RibonucZ/Hydroxyglut_hydro"/>
</dbReference>
<dbReference type="GO" id="GO:0042781">
    <property type="term" value="F:3'-tRNA processing endoribonuclease activity"/>
    <property type="evidence" value="ECO:0007669"/>
    <property type="project" value="TreeGrafter"/>
</dbReference>
<dbReference type="RefSeq" id="WP_013902361.1">
    <property type="nucleotide sequence ID" value="NC_015677.1"/>
</dbReference>
<dbReference type="SUPFAM" id="SSF56281">
    <property type="entry name" value="Metallo-hydrolase/oxidoreductase"/>
    <property type="match status" value="1"/>
</dbReference>
<dbReference type="SMART" id="SM00849">
    <property type="entry name" value="Lactamase_B"/>
    <property type="match status" value="1"/>
</dbReference>
<dbReference type="InterPro" id="IPR001279">
    <property type="entry name" value="Metallo-B-lactamas"/>
</dbReference>
<reference evidence="3" key="1">
    <citation type="submission" date="2006-01" db="EMBL/GenBank/DDBJ databases">
        <title>Genome of the cyst-dividing bacterium Ramlibacter tataouinensis.</title>
        <authorList>
            <person name="Barakat M."/>
            <person name="Ortet P."/>
            <person name="De Luca G."/>
            <person name="Jourlin-Castelli C."/>
            <person name="Ansaldi M."/>
            <person name="Py B."/>
            <person name="Fichant G."/>
            <person name="Coutinho P."/>
            <person name="Voulhoux R."/>
            <person name="Bastien O."/>
            <person name="Roy S."/>
            <person name="Marechal E."/>
            <person name="Henrissat B."/>
            <person name="Quentin Y."/>
            <person name="Noirot P."/>
            <person name="Filloux A."/>
            <person name="Mejean V."/>
            <person name="DuBow M."/>
            <person name="Barras F."/>
            <person name="Heulin T."/>
        </authorList>
    </citation>
    <scope>NUCLEOTIDE SEQUENCE [LARGE SCALE GENOMIC DNA]</scope>
    <source>
        <strain evidence="3">ATCC BAA-407 / DSM 14655 / LMG 21543 / TTB310</strain>
    </source>
</reference>
<gene>
    <name evidence="2" type="ordered locus">Rta_30210</name>
</gene>
<dbReference type="STRING" id="365046.Rta_30210"/>
<name>F5XW27_RAMTT</name>
<reference evidence="2 3" key="2">
    <citation type="journal article" date="2011" name="PLoS ONE">
        <title>The Cyst-Dividing Bacterium Ramlibacter tataouinensis TTB310 Genome Reveals a Well-Stocked Toolbox for Adaptation to a Desert Environment.</title>
        <authorList>
            <person name="De Luca G."/>
            <person name="Barakat M."/>
            <person name="Ortet P."/>
            <person name="Fochesato S."/>
            <person name="Jourlin-Castelli C."/>
            <person name="Ansaldi M."/>
            <person name="Py B."/>
            <person name="Fichant G."/>
            <person name="Coutinho P.M."/>
            <person name="Voulhoux R."/>
            <person name="Bastien O."/>
            <person name="Marechal E."/>
            <person name="Henrissat B."/>
            <person name="Quentin Y."/>
            <person name="Noirot P."/>
            <person name="Filloux A."/>
            <person name="Mejean V."/>
            <person name="Dubow M.S."/>
            <person name="Barras F."/>
            <person name="Barbe V."/>
            <person name="Weissenbach J."/>
            <person name="Mihalcescu I."/>
            <person name="Vermeglio A."/>
            <person name="Achouak W."/>
            <person name="Heulin T."/>
        </authorList>
    </citation>
    <scope>NUCLEOTIDE SEQUENCE [LARGE SCALE GENOMIC DNA]</scope>
    <source>
        <strain evidence="3">ATCC BAA-407 / DSM 14655 / LMG 21543 / TTB310</strain>
    </source>
</reference>
<keyword evidence="2" id="KW-0540">Nuclease</keyword>
<keyword evidence="2" id="KW-0255">Endonuclease</keyword>
<dbReference type="eggNOG" id="COG1234">
    <property type="taxonomic scope" value="Bacteria"/>
</dbReference>
<proteinExistence type="predicted"/>
<dbReference type="Pfam" id="PF23023">
    <property type="entry name" value="Anti-Pycsar_Apyc1"/>
    <property type="match status" value="1"/>
</dbReference>
<evidence type="ECO:0000313" key="3">
    <source>
        <dbReference type="Proteomes" id="UP000008385"/>
    </source>
</evidence>
<dbReference type="Gene3D" id="3.60.15.10">
    <property type="entry name" value="Ribonuclease Z/Hydroxyacylglutathione hydrolase-like"/>
    <property type="match status" value="1"/>
</dbReference>
<keyword evidence="3" id="KW-1185">Reference proteome</keyword>
<dbReference type="EMBL" id="CP000245">
    <property type="protein sequence ID" value="AEG94130.1"/>
    <property type="molecule type" value="Genomic_DNA"/>
</dbReference>
<dbReference type="OrthoDB" id="9803916at2"/>
<dbReference type="HOGENOM" id="CLU_031317_3_2_4"/>
<dbReference type="CDD" id="cd07740">
    <property type="entry name" value="metallo-hydrolase-like_MBL-fold"/>
    <property type="match status" value="1"/>
</dbReference>